<dbReference type="SMART" id="SM00064">
    <property type="entry name" value="FYVE"/>
    <property type="match status" value="1"/>
</dbReference>
<evidence type="ECO:0000256" key="1">
    <source>
        <dbReference type="ARBA" id="ARBA00022723"/>
    </source>
</evidence>
<dbReference type="InterPro" id="IPR052113">
    <property type="entry name" value="FYVE-type_Zinc_Finger"/>
</dbReference>
<keyword evidence="2 4" id="KW-0863">Zinc-finger</keyword>
<evidence type="ECO:0000256" key="2">
    <source>
        <dbReference type="ARBA" id="ARBA00022771"/>
    </source>
</evidence>
<keyword evidence="1" id="KW-0479">Metal-binding</keyword>
<dbReference type="Proteomes" id="UP000278807">
    <property type="component" value="Unassembled WGS sequence"/>
</dbReference>
<dbReference type="InterPro" id="IPR011011">
    <property type="entry name" value="Znf_FYVE_PHD"/>
</dbReference>
<dbReference type="InterPro" id="IPR017455">
    <property type="entry name" value="Znf_FYVE-rel"/>
</dbReference>
<protein>
    <submittedName>
        <fullName evidence="9">FYVE-type domain-containing protein</fullName>
    </submittedName>
</protein>
<dbReference type="SUPFAM" id="SSF57903">
    <property type="entry name" value="FYVE/PHD zinc finger"/>
    <property type="match status" value="1"/>
</dbReference>
<dbReference type="OrthoDB" id="70570at2759"/>
<dbReference type="Pfam" id="PF01363">
    <property type="entry name" value="FYVE"/>
    <property type="match status" value="1"/>
</dbReference>
<feature type="domain" description="FYVE-type" evidence="6">
    <location>
        <begin position="52"/>
        <end position="143"/>
    </location>
</feature>
<dbReference type="PANTHER" id="PTHR39490:SF13">
    <property type="entry name" value="FYVE-TYPE DOMAIN-CONTAINING PROTEIN"/>
    <property type="match status" value="1"/>
</dbReference>
<proteinExistence type="predicted"/>
<dbReference type="AlphaFoldDB" id="A0A0R3TAG1"/>
<evidence type="ECO:0000259" key="6">
    <source>
        <dbReference type="PROSITE" id="PS50178"/>
    </source>
</evidence>
<feature type="compositionally biased region" description="Polar residues" evidence="5">
    <location>
        <begin position="18"/>
        <end position="31"/>
    </location>
</feature>
<feature type="region of interest" description="Disordered" evidence="5">
    <location>
        <begin position="1"/>
        <end position="47"/>
    </location>
</feature>
<dbReference type="PROSITE" id="PS50178">
    <property type="entry name" value="ZF_FYVE"/>
    <property type="match status" value="1"/>
</dbReference>
<sequence length="171" mass="18232">MTNSRGEQNNEEAAGINITPSTQRGQNTPRLTPSIVSQSPLSSLSPPEWAADTSSSVCVSCGAKFTVLRRRHHCRICGRLLCATCTPHRAPLPPSFSNHIPISPSSPEESLLRLVGSASSSTSGTSGDEKLHRVCIDCFRNIFGGSLVPSNVESVQQQQHATIAQTPTPSK</sequence>
<organism evidence="9">
    <name type="scientific">Rodentolepis nana</name>
    <name type="common">Dwarf tapeworm</name>
    <name type="synonym">Hymenolepis nana</name>
    <dbReference type="NCBI Taxonomy" id="102285"/>
    <lineage>
        <taxon>Eukaryota</taxon>
        <taxon>Metazoa</taxon>
        <taxon>Spiralia</taxon>
        <taxon>Lophotrochozoa</taxon>
        <taxon>Platyhelminthes</taxon>
        <taxon>Cestoda</taxon>
        <taxon>Eucestoda</taxon>
        <taxon>Cyclophyllidea</taxon>
        <taxon>Hymenolepididae</taxon>
        <taxon>Rodentolepis</taxon>
    </lineage>
</organism>
<dbReference type="WBParaSite" id="HNAJ_0000405001-mRNA-1">
    <property type="protein sequence ID" value="HNAJ_0000405001-mRNA-1"/>
    <property type="gene ID" value="HNAJ_0000405001"/>
</dbReference>
<evidence type="ECO:0000256" key="3">
    <source>
        <dbReference type="ARBA" id="ARBA00022833"/>
    </source>
</evidence>
<accession>A0A0R3TAG1</accession>
<dbReference type="GO" id="GO:0008270">
    <property type="term" value="F:zinc ion binding"/>
    <property type="evidence" value="ECO:0007669"/>
    <property type="project" value="UniProtKB-KW"/>
</dbReference>
<feature type="compositionally biased region" description="Low complexity" evidence="5">
    <location>
        <begin position="33"/>
        <end position="47"/>
    </location>
</feature>
<dbReference type="InterPro" id="IPR000306">
    <property type="entry name" value="Znf_FYVE"/>
</dbReference>
<evidence type="ECO:0000313" key="8">
    <source>
        <dbReference type="Proteomes" id="UP000278807"/>
    </source>
</evidence>
<dbReference type="Gene3D" id="3.30.40.10">
    <property type="entry name" value="Zinc/RING finger domain, C3HC4 (zinc finger)"/>
    <property type="match status" value="1"/>
</dbReference>
<dbReference type="EMBL" id="UZAE01002623">
    <property type="protein sequence ID" value="VDN99907.1"/>
    <property type="molecule type" value="Genomic_DNA"/>
</dbReference>
<evidence type="ECO:0000256" key="4">
    <source>
        <dbReference type="PROSITE-ProRule" id="PRU00091"/>
    </source>
</evidence>
<reference evidence="9" key="1">
    <citation type="submission" date="2017-02" db="UniProtKB">
        <authorList>
            <consortium name="WormBaseParasite"/>
        </authorList>
    </citation>
    <scope>IDENTIFICATION</scope>
</reference>
<dbReference type="PANTHER" id="PTHR39490">
    <property type="entry name" value="ARRESTIN DOMAIN-CONTAINING PROTEIN D"/>
    <property type="match status" value="1"/>
</dbReference>
<keyword evidence="3" id="KW-0862">Zinc</keyword>
<name>A0A0R3TAG1_RODNA</name>
<evidence type="ECO:0000256" key="5">
    <source>
        <dbReference type="SAM" id="MobiDB-lite"/>
    </source>
</evidence>
<dbReference type="InterPro" id="IPR013083">
    <property type="entry name" value="Znf_RING/FYVE/PHD"/>
</dbReference>
<evidence type="ECO:0000313" key="7">
    <source>
        <dbReference type="EMBL" id="VDN99907.1"/>
    </source>
</evidence>
<keyword evidence="8" id="KW-1185">Reference proteome</keyword>
<gene>
    <name evidence="7" type="ORF">HNAJ_LOCUS4048</name>
</gene>
<reference evidence="7 8" key="2">
    <citation type="submission" date="2018-11" db="EMBL/GenBank/DDBJ databases">
        <authorList>
            <consortium name="Pathogen Informatics"/>
        </authorList>
    </citation>
    <scope>NUCLEOTIDE SEQUENCE [LARGE SCALE GENOMIC DNA]</scope>
</reference>
<evidence type="ECO:0000313" key="9">
    <source>
        <dbReference type="WBParaSite" id="HNAJ_0000405001-mRNA-1"/>
    </source>
</evidence>